<evidence type="ECO:0000256" key="1">
    <source>
        <dbReference type="ARBA" id="ARBA00022741"/>
    </source>
</evidence>
<evidence type="ECO:0000256" key="3">
    <source>
        <dbReference type="ARBA" id="ARBA00022806"/>
    </source>
</evidence>
<evidence type="ECO:0000256" key="2">
    <source>
        <dbReference type="ARBA" id="ARBA00022801"/>
    </source>
</evidence>
<dbReference type="Gene3D" id="3.40.50.300">
    <property type="entry name" value="P-loop containing nucleotide triphosphate hydrolases"/>
    <property type="match status" value="2"/>
</dbReference>
<keyword evidence="8" id="KW-1185">Reference proteome</keyword>
<proteinExistence type="predicted"/>
<keyword evidence="3" id="KW-0347">Helicase</keyword>
<feature type="region of interest" description="Disordered" evidence="5">
    <location>
        <begin position="909"/>
        <end position="928"/>
    </location>
</feature>
<feature type="region of interest" description="Disordered" evidence="5">
    <location>
        <begin position="971"/>
        <end position="1021"/>
    </location>
</feature>
<evidence type="ECO:0000259" key="6">
    <source>
        <dbReference type="Pfam" id="PF13087"/>
    </source>
</evidence>
<dbReference type="Pfam" id="PF13087">
    <property type="entry name" value="AAA_12"/>
    <property type="match status" value="1"/>
</dbReference>
<gene>
    <name evidence="7" type="ORF">SLS62_005549</name>
</gene>
<reference evidence="7 8" key="1">
    <citation type="submission" date="2024-02" db="EMBL/GenBank/DDBJ databases">
        <title>De novo assembly and annotation of 12 fungi associated with fruit tree decline syndrome in Ontario, Canada.</title>
        <authorList>
            <person name="Sulman M."/>
            <person name="Ellouze W."/>
            <person name="Ilyukhin E."/>
        </authorList>
    </citation>
    <scope>NUCLEOTIDE SEQUENCE [LARGE SCALE GENOMIC DNA]</scope>
    <source>
        <strain evidence="7 8">M11/M66-122</strain>
    </source>
</reference>
<feature type="region of interest" description="Disordered" evidence="5">
    <location>
        <begin position="151"/>
        <end position="178"/>
    </location>
</feature>
<feature type="compositionally biased region" description="Polar residues" evidence="5">
    <location>
        <begin position="985"/>
        <end position="1001"/>
    </location>
</feature>
<accession>A0AAN9USP0</accession>
<dbReference type="PANTHER" id="PTHR43788">
    <property type="entry name" value="DNA2/NAM7 HELICASE FAMILY MEMBER"/>
    <property type="match status" value="1"/>
</dbReference>
<evidence type="ECO:0000313" key="8">
    <source>
        <dbReference type="Proteomes" id="UP001320420"/>
    </source>
</evidence>
<keyword evidence="4" id="KW-0067">ATP-binding</keyword>
<protein>
    <recommendedName>
        <fullName evidence="6">DNA2/NAM7 helicase-like C-terminal domain-containing protein</fullName>
    </recommendedName>
</protein>
<sequence length="1601" mass="178127">MAGKRGSKHLPSSKVVDDKAVDLVRLSMDALPHGTSVNKLHLHIRDHHKHFIPGAVIRQCIQRLKQGSEPGPSDAAVQQAPAQVVPQEETPVEKASVQDVANGQSDAAVQQAPAQDAPQEETPVEEAPVEEAPVEEAPVQDVANGFEAALPEDDPWAVGSPNDEVPWGTGAQESAEAEEVQEAEVEELEMANGTLPDLSYLDDEERDALISKGRFDESGRRLLPGDSRKMAMLLFVSHSDGDTFGEFRPSTTYTAENASVVGASFALGPRDLFTFRNQQYGYGRLGIEHAIVYGEGENPRRSTTFATTTFDTSGVKYLKSRTMSKEDYLGYCRARGLTVEDTTQSDVWFVDIIASTSQFYFATQTWGVETLAKQRVPGHIDAIKATTAALQCSAPLIRLHLFFVGHSLEPKATIAVMSTALHTQEDGPYAYLLRHAEGRHRLPSLVHMVNPIDCDFRIPDSAVYRFKDRDELTVRLAYGARDEEAYSGALIALLYKRPQKAFAMDLPIARVRNPFTHKEEATHCVICLPSPTDMDLMPAIGETAKIVTNIPVTFEDAPRSEPTEGELVETLTGIIAEGANMGRLLNVEKERDLSYILAAFDKIVKPSSKEEEPFRINWIRKHATDLKFRPGTESILGENTREHKQRVEDWVRRHLDHLHMHSRDCAEFAEFRATRLSPISGFPNCLLFHAEYPRNKLWHTDPQPHVPVPLPFVPPRLDANPVQTYRDDPKRYGFVATIAREFSEATVEARLAGVSYAAPAVERRPTVQKLFNWILDFDSDVVRYDLAALFPSLRHLQDRIADKTAAESAFYAAAAHQDPKDETGDDRHVFSTQVTFTEEQSDAMLAIYNKLDSYQKAIVSNLHQPFGSFLVSGCPGSGKSYTAGALVMLALMSRVSTASWDALLKSEEEKPDDFKVATASTTEPPPVAVSYDEDITYKDPSDFQHPLDVAWGMAGDADANDWGAVQTENVDEWGNPISTPPGDASDTTPAAQGSDDWNTQHGDAGGPAWPAQEESGEAPVETVSFKAALESEQTEAEAPKATTYQKCWALVLGTQNEQLDVMANNIEKFHAALPFRHPFITRAVTAQTLNHRMGEYERTPEHVKEDDGLPVDEAFETALLLERAHQSAKNFRMEASESRFTVSSQVAVLLAENKLIAARHANQLLHEKHMDPVEFRLGDIYKELREVLRQLVKYVYVRSDFILATPFVANSLVRKLENRPAAVWIDEAWRMAEPDALIGLAGFPEALIRIQSGDAMQLPPFCMSLDAHKTLDKSRWLANQFGAQFVTSMAKRATECGHDVTYLMTNWRATGALSEWASNTCYAGRMAEGVAEDDSPEMKRITEYLRAIKPDLMSKRLVLQISGTEEKPVGTSYTNPIMATVVRELIASIFANRLCSRLPTGTSDGRFADIMVISPYKQQCQLHRERLNDLSDAEWDRSRVVCRTVDSAIGAEADMVIYVNPRTNGVGFTAKKERMNVAHTRARKAEIVLMSDSLTRDNSLQTRHLRDFCKVAAQLNSIVTYKGDRWELCEQCFTKHHGKKYKGCPRVKCAVCDGLHPTRKCRGTADVPTVPAGCELPPIAQDIYTKMFQNEDGRRHAPRGR</sequence>
<feature type="region of interest" description="Disordered" evidence="5">
    <location>
        <begin position="65"/>
        <end position="136"/>
    </location>
</feature>
<organism evidence="7 8">
    <name type="scientific">Diatrype stigma</name>
    <dbReference type="NCBI Taxonomy" id="117547"/>
    <lineage>
        <taxon>Eukaryota</taxon>
        <taxon>Fungi</taxon>
        <taxon>Dikarya</taxon>
        <taxon>Ascomycota</taxon>
        <taxon>Pezizomycotina</taxon>
        <taxon>Sordariomycetes</taxon>
        <taxon>Xylariomycetidae</taxon>
        <taxon>Xylariales</taxon>
        <taxon>Diatrypaceae</taxon>
        <taxon>Diatrype</taxon>
    </lineage>
</organism>
<dbReference type="InterPro" id="IPR050534">
    <property type="entry name" value="Coronavir_polyprotein_1ab"/>
</dbReference>
<dbReference type="InterPro" id="IPR027417">
    <property type="entry name" value="P-loop_NTPase"/>
</dbReference>
<dbReference type="GO" id="GO:0016787">
    <property type="term" value="F:hydrolase activity"/>
    <property type="evidence" value="ECO:0007669"/>
    <property type="project" value="UniProtKB-KW"/>
</dbReference>
<dbReference type="Proteomes" id="UP001320420">
    <property type="component" value="Unassembled WGS sequence"/>
</dbReference>
<feature type="compositionally biased region" description="Low complexity" evidence="5">
    <location>
        <begin position="104"/>
        <end position="117"/>
    </location>
</feature>
<dbReference type="GO" id="GO:0043139">
    <property type="term" value="F:5'-3' DNA helicase activity"/>
    <property type="evidence" value="ECO:0007669"/>
    <property type="project" value="TreeGrafter"/>
</dbReference>
<evidence type="ECO:0000256" key="5">
    <source>
        <dbReference type="SAM" id="MobiDB-lite"/>
    </source>
</evidence>
<dbReference type="GO" id="GO:0005524">
    <property type="term" value="F:ATP binding"/>
    <property type="evidence" value="ECO:0007669"/>
    <property type="project" value="UniProtKB-KW"/>
</dbReference>
<dbReference type="PANTHER" id="PTHR43788:SF16">
    <property type="entry name" value="HELICASE WITH ZINC FINGER 2"/>
    <property type="match status" value="1"/>
</dbReference>
<comment type="caution">
    <text evidence="7">The sequence shown here is derived from an EMBL/GenBank/DDBJ whole genome shotgun (WGS) entry which is preliminary data.</text>
</comment>
<feature type="compositionally biased region" description="Acidic residues" evidence="5">
    <location>
        <begin position="118"/>
        <end position="134"/>
    </location>
</feature>
<keyword evidence="1" id="KW-0547">Nucleotide-binding</keyword>
<keyword evidence="2" id="KW-0378">Hydrolase</keyword>
<feature type="compositionally biased region" description="Low complexity" evidence="5">
    <location>
        <begin position="75"/>
        <end position="87"/>
    </location>
</feature>
<feature type="domain" description="DNA2/NAM7 helicase-like C-terminal" evidence="6">
    <location>
        <begin position="1287"/>
        <end position="1489"/>
    </location>
</feature>
<evidence type="ECO:0000313" key="7">
    <source>
        <dbReference type="EMBL" id="KAK7752581.1"/>
    </source>
</evidence>
<evidence type="ECO:0000256" key="4">
    <source>
        <dbReference type="ARBA" id="ARBA00022840"/>
    </source>
</evidence>
<dbReference type="InterPro" id="IPR041679">
    <property type="entry name" value="DNA2/NAM7-like_C"/>
</dbReference>
<dbReference type="EMBL" id="JAKJXP020000037">
    <property type="protein sequence ID" value="KAK7752581.1"/>
    <property type="molecule type" value="Genomic_DNA"/>
</dbReference>
<name>A0AAN9USP0_9PEZI</name>
<dbReference type="SUPFAM" id="SSF52540">
    <property type="entry name" value="P-loop containing nucleoside triphosphate hydrolases"/>
    <property type="match status" value="1"/>
</dbReference>